<reference evidence="2 3" key="1">
    <citation type="submission" date="2018-02" db="EMBL/GenBank/DDBJ databases">
        <title>Genome sequence of the basidiomycete white-rot fungus Phlebia centrifuga.</title>
        <authorList>
            <person name="Granchi Z."/>
            <person name="Peng M."/>
            <person name="de Vries R.P."/>
            <person name="Hilden K."/>
            <person name="Makela M.R."/>
            <person name="Grigoriev I."/>
            <person name="Riley R."/>
        </authorList>
    </citation>
    <scope>NUCLEOTIDE SEQUENCE [LARGE SCALE GENOMIC DNA]</scope>
    <source>
        <strain evidence="2 3">FBCC195</strain>
    </source>
</reference>
<protein>
    <submittedName>
        <fullName evidence="2">Uncharacterized protein</fullName>
    </submittedName>
</protein>
<comment type="caution">
    <text evidence="2">The sequence shown here is derived from an EMBL/GenBank/DDBJ whole genome shotgun (WGS) entry which is preliminary data.</text>
</comment>
<gene>
    <name evidence="2" type="ORF">PHLCEN_2v12219</name>
</gene>
<evidence type="ECO:0000256" key="1">
    <source>
        <dbReference type="SAM" id="MobiDB-lite"/>
    </source>
</evidence>
<feature type="compositionally biased region" description="Basic and acidic residues" evidence="1">
    <location>
        <begin position="270"/>
        <end position="285"/>
    </location>
</feature>
<evidence type="ECO:0000313" key="3">
    <source>
        <dbReference type="Proteomes" id="UP000186601"/>
    </source>
</evidence>
<dbReference type="OrthoDB" id="2754196at2759"/>
<feature type="compositionally biased region" description="Low complexity" evidence="1">
    <location>
        <begin position="257"/>
        <end position="269"/>
    </location>
</feature>
<organism evidence="2 3">
    <name type="scientific">Hermanssonia centrifuga</name>
    <dbReference type="NCBI Taxonomy" id="98765"/>
    <lineage>
        <taxon>Eukaryota</taxon>
        <taxon>Fungi</taxon>
        <taxon>Dikarya</taxon>
        <taxon>Basidiomycota</taxon>
        <taxon>Agaricomycotina</taxon>
        <taxon>Agaricomycetes</taxon>
        <taxon>Polyporales</taxon>
        <taxon>Meruliaceae</taxon>
        <taxon>Hermanssonia</taxon>
    </lineage>
</organism>
<evidence type="ECO:0000313" key="2">
    <source>
        <dbReference type="EMBL" id="PSR71875.1"/>
    </source>
</evidence>
<sequence length="285" mass="32412">MNTDCDAAEARKKESQDEIGKHEVVLAERKRELNAISSATSCLPPEMLREIILQYHALYEKERTQERQNKKSTKGPRCGVCTCHGLYGWIRITHVCTLWRTIALETPRLWGDLHLRRIDCVEAMLVRSKATLVTVNWHKGNFSLLLPVLRELNRVQSLEIFFDERIWKASEDILPNTLPLPTKLHTLRIGGNVSYAFQKNARSGFSILSIFGQGLRILSVKQNQSTRLPLRSLSLLDALQNLPSLEEIHLDVEPYPVASSSVDSSSSPVENRDDLIHPESPRSNR</sequence>
<name>A0A2R6NHL2_9APHY</name>
<dbReference type="EMBL" id="MLYV02001234">
    <property type="protein sequence ID" value="PSR71875.1"/>
    <property type="molecule type" value="Genomic_DNA"/>
</dbReference>
<proteinExistence type="predicted"/>
<keyword evidence="3" id="KW-1185">Reference proteome</keyword>
<dbReference type="AlphaFoldDB" id="A0A2R6NHL2"/>
<dbReference type="Proteomes" id="UP000186601">
    <property type="component" value="Unassembled WGS sequence"/>
</dbReference>
<feature type="region of interest" description="Disordered" evidence="1">
    <location>
        <begin position="257"/>
        <end position="285"/>
    </location>
</feature>
<accession>A0A2R6NHL2</accession>